<dbReference type="Proteomes" id="UP000316079">
    <property type="component" value="Unassembled WGS sequence"/>
</dbReference>
<dbReference type="SMART" id="SM00102">
    <property type="entry name" value="ADF"/>
    <property type="match status" value="1"/>
</dbReference>
<accession>A0A553R1S2</accession>
<dbReference type="SUPFAM" id="SSF55753">
    <property type="entry name" value="Actin depolymerizing proteins"/>
    <property type="match status" value="1"/>
</dbReference>
<sequence>EGRKEEEEEEAVVGFSATSTPFRTPTHSSLPLLNKLNMASGVAIDAAVAKTYEEIKVRLQGADERERFKLVIMRLSDDQKSIIVDLENSLKVKDVENEANVFEKIINKLPNDDCRYALYDCKYENLNSLKEDLVFIFSAPEEAPLRNKMVYSSSKTALKLKLPGLKFEWQINDQSDKDALNLVAKLGGPKTIKTLEGKPLKP</sequence>
<dbReference type="InterPro" id="IPR002108">
    <property type="entry name" value="ADF-H"/>
</dbReference>
<feature type="non-terminal residue" evidence="4">
    <location>
        <position position="1"/>
    </location>
</feature>
<comment type="caution">
    <text evidence="4">The sequence shown here is derived from an EMBL/GenBank/DDBJ whole genome shotgun (WGS) entry which is preliminary data.</text>
</comment>
<dbReference type="GO" id="GO:0015629">
    <property type="term" value="C:actin cytoskeleton"/>
    <property type="evidence" value="ECO:0007669"/>
    <property type="project" value="InterPro"/>
</dbReference>
<organism evidence="4 5">
    <name type="scientific">Danionella cerebrum</name>
    <dbReference type="NCBI Taxonomy" id="2873325"/>
    <lineage>
        <taxon>Eukaryota</taxon>
        <taxon>Metazoa</taxon>
        <taxon>Chordata</taxon>
        <taxon>Craniata</taxon>
        <taxon>Vertebrata</taxon>
        <taxon>Euteleostomi</taxon>
        <taxon>Actinopterygii</taxon>
        <taxon>Neopterygii</taxon>
        <taxon>Teleostei</taxon>
        <taxon>Ostariophysi</taxon>
        <taxon>Cypriniformes</taxon>
        <taxon>Danionidae</taxon>
        <taxon>Danioninae</taxon>
        <taxon>Danionella</taxon>
    </lineage>
</organism>
<dbReference type="GO" id="GO:0003779">
    <property type="term" value="F:actin binding"/>
    <property type="evidence" value="ECO:0007669"/>
    <property type="project" value="UniProtKB-KW"/>
</dbReference>
<feature type="domain" description="ADF-H" evidence="3">
    <location>
        <begin position="41"/>
        <end position="187"/>
    </location>
</feature>
<dbReference type="OrthoDB" id="10249245at2759"/>
<evidence type="ECO:0000256" key="2">
    <source>
        <dbReference type="ARBA" id="ARBA00023203"/>
    </source>
</evidence>
<evidence type="ECO:0000259" key="3">
    <source>
        <dbReference type="PROSITE" id="PS51263"/>
    </source>
</evidence>
<name>A0A553R1S2_9TELE</name>
<dbReference type="PANTHER" id="PTHR11913">
    <property type="entry name" value="COFILIN-RELATED"/>
    <property type="match status" value="1"/>
</dbReference>
<dbReference type="PROSITE" id="PS51263">
    <property type="entry name" value="ADF_H"/>
    <property type="match status" value="1"/>
</dbReference>
<dbReference type="PRINTS" id="PR00006">
    <property type="entry name" value="COFILIN"/>
</dbReference>
<dbReference type="AlphaFoldDB" id="A0A553R1S2"/>
<keyword evidence="2" id="KW-0009">Actin-binding</keyword>
<evidence type="ECO:0000313" key="5">
    <source>
        <dbReference type="Proteomes" id="UP000316079"/>
    </source>
</evidence>
<dbReference type="InterPro" id="IPR017904">
    <property type="entry name" value="ADF/Cofilin"/>
</dbReference>
<dbReference type="InterPro" id="IPR029006">
    <property type="entry name" value="ADF-H/Gelsolin-like_dom_sf"/>
</dbReference>
<keyword evidence="5" id="KW-1185">Reference proteome</keyword>
<gene>
    <name evidence="4" type="ORF">DNTS_015953</name>
</gene>
<comment type="similarity">
    <text evidence="1">Belongs to the actin-binding proteins ADF family.</text>
</comment>
<dbReference type="GO" id="GO:0030042">
    <property type="term" value="P:actin filament depolymerization"/>
    <property type="evidence" value="ECO:0007669"/>
    <property type="project" value="InterPro"/>
</dbReference>
<protein>
    <recommendedName>
        <fullName evidence="3">ADF-H domain-containing protein</fullName>
    </recommendedName>
</protein>
<reference evidence="4 5" key="1">
    <citation type="journal article" date="2019" name="Sci. Data">
        <title>Hybrid genome assembly and annotation of Danionella translucida.</title>
        <authorList>
            <person name="Kadobianskyi M."/>
            <person name="Schulze L."/>
            <person name="Schuelke M."/>
            <person name="Judkewitz B."/>
        </authorList>
    </citation>
    <scope>NUCLEOTIDE SEQUENCE [LARGE SCALE GENOMIC DNA]</scope>
    <source>
        <strain evidence="4 5">Bolton</strain>
    </source>
</reference>
<dbReference type="Gene3D" id="3.40.20.10">
    <property type="entry name" value="Severin"/>
    <property type="match status" value="1"/>
</dbReference>
<proteinExistence type="inferred from homology"/>
<dbReference type="STRING" id="623744.A0A553R1S2"/>
<dbReference type="EMBL" id="SRMA01025320">
    <property type="protein sequence ID" value="TRY96138.1"/>
    <property type="molecule type" value="Genomic_DNA"/>
</dbReference>
<dbReference type="Pfam" id="PF00241">
    <property type="entry name" value="Cofilin_ADF"/>
    <property type="match status" value="1"/>
</dbReference>
<evidence type="ECO:0000313" key="4">
    <source>
        <dbReference type="EMBL" id="TRY96138.1"/>
    </source>
</evidence>
<evidence type="ECO:0000256" key="1">
    <source>
        <dbReference type="ARBA" id="ARBA00006844"/>
    </source>
</evidence>
<dbReference type="CDD" id="cd11286">
    <property type="entry name" value="ADF_cofilin_like"/>
    <property type="match status" value="1"/>
</dbReference>